<dbReference type="EMBL" id="BLJE01000001">
    <property type="protein sequence ID" value="GFE64002.1"/>
    <property type="molecule type" value="Genomic_DNA"/>
</dbReference>
<feature type="binding site" evidence="6 8">
    <location>
        <position position="140"/>
    </location>
    <ligand>
        <name>substrate</name>
    </ligand>
</feature>
<dbReference type="AlphaFoldDB" id="A0A6N6JFM4"/>
<keyword evidence="5 6" id="KW-0413">Isomerase</keyword>
<evidence type="ECO:0000256" key="7">
    <source>
        <dbReference type="PIRSR" id="PIRSR600821-50"/>
    </source>
</evidence>
<gene>
    <name evidence="10" type="primary">alr</name>
    <name evidence="10" type="ORF">KIN_10760</name>
</gene>
<sequence length="351" mass="36719">MTLAARLPTSERMGTGHLHINLGAIVENWRALDRLSAGETAAVVKADGYGMGSARVARALAAAGVRRFFVAVAEEGASLRATLGPDVEINVFSGHMAGDTRRLSDLGLIPMLNSPEQIARHTAELPDHPFGLQLDTGMNRLGLETYDWSTDLAAGATLILSHLACADDPDHPANAAQLAAFLDMTAGIPIPRSLAATGGTLLGPDYHFDLTRPGVGLYGGAPFADAQPVATLDLPIIQTRRLRAGESVGYGCTFTAEKDTVIATVSGGYADGLIRAMSGRGTLYAGDTPCPIAGRVSMDLISVDVTDLDAIPDHLTILGPHQTVDQLADACGTIGYEILTGLGARYARTYS</sequence>
<evidence type="ECO:0000259" key="9">
    <source>
        <dbReference type="SMART" id="SM01005"/>
    </source>
</evidence>
<feature type="active site" description="Proton acceptor; specific for L-alanine" evidence="6">
    <location>
        <position position="250"/>
    </location>
</feature>
<dbReference type="GO" id="GO:0008784">
    <property type="term" value="F:alanine racemase activity"/>
    <property type="evidence" value="ECO:0007669"/>
    <property type="project" value="UniProtKB-UniRule"/>
</dbReference>
<dbReference type="InterPro" id="IPR001608">
    <property type="entry name" value="Ala_racemase_N"/>
</dbReference>
<dbReference type="SMART" id="SM01005">
    <property type="entry name" value="Ala_racemase_C"/>
    <property type="match status" value="1"/>
</dbReference>
<keyword evidence="11" id="KW-1185">Reference proteome</keyword>
<evidence type="ECO:0000256" key="3">
    <source>
        <dbReference type="ARBA" id="ARBA00013089"/>
    </source>
</evidence>
<dbReference type="CDD" id="cd00430">
    <property type="entry name" value="PLPDE_III_AR"/>
    <property type="match status" value="1"/>
</dbReference>
<comment type="cofactor">
    <cofactor evidence="2 6 7">
        <name>pyridoxal 5'-phosphate</name>
        <dbReference type="ChEBI" id="CHEBI:597326"/>
    </cofactor>
</comment>
<dbReference type="UniPathway" id="UPA00042">
    <property type="reaction ID" value="UER00497"/>
</dbReference>
<evidence type="ECO:0000256" key="8">
    <source>
        <dbReference type="PIRSR" id="PIRSR600821-52"/>
    </source>
</evidence>
<dbReference type="PRINTS" id="PR00992">
    <property type="entry name" value="ALARACEMASE"/>
</dbReference>
<accession>A0A6N6JFM4</accession>
<dbReference type="HAMAP" id="MF_01201">
    <property type="entry name" value="Ala_racemase"/>
    <property type="match status" value="1"/>
</dbReference>
<dbReference type="Pfam" id="PF00842">
    <property type="entry name" value="Ala_racemase_C"/>
    <property type="match status" value="1"/>
</dbReference>
<dbReference type="NCBIfam" id="TIGR00492">
    <property type="entry name" value="alr"/>
    <property type="match status" value="1"/>
</dbReference>
<evidence type="ECO:0000313" key="10">
    <source>
        <dbReference type="EMBL" id="GFE64002.1"/>
    </source>
</evidence>
<dbReference type="GO" id="GO:0030170">
    <property type="term" value="F:pyridoxal phosphate binding"/>
    <property type="evidence" value="ECO:0007669"/>
    <property type="project" value="UniProtKB-UniRule"/>
</dbReference>
<dbReference type="SUPFAM" id="SSF51419">
    <property type="entry name" value="PLP-binding barrel"/>
    <property type="match status" value="1"/>
</dbReference>
<comment type="function">
    <text evidence="6">Catalyzes the interconversion of L-alanine and D-alanine. May also act on other amino acids.</text>
</comment>
<evidence type="ECO:0000256" key="1">
    <source>
        <dbReference type="ARBA" id="ARBA00000316"/>
    </source>
</evidence>
<comment type="pathway">
    <text evidence="6">Amino-acid biosynthesis; D-alanine biosynthesis; D-alanine from L-alanine: step 1/1.</text>
</comment>
<dbReference type="SUPFAM" id="SSF50621">
    <property type="entry name" value="Alanine racemase C-terminal domain-like"/>
    <property type="match status" value="1"/>
</dbReference>
<protein>
    <recommendedName>
        <fullName evidence="3 6">Alanine racemase</fullName>
        <ecNumber evidence="3 6">5.1.1.1</ecNumber>
    </recommendedName>
</protein>
<dbReference type="Gene3D" id="2.40.37.10">
    <property type="entry name" value="Lyase, Ornithine Decarboxylase, Chain A, domain 1"/>
    <property type="match status" value="1"/>
</dbReference>
<name>A0A6N6JFM4_9RHOB</name>
<dbReference type="Proteomes" id="UP000436822">
    <property type="component" value="Unassembled WGS sequence"/>
</dbReference>
<dbReference type="EC" id="5.1.1.1" evidence="3 6"/>
<dbReference type="PANTHER" id="PTHR30511:SF0">
    <property type="entry name" value="ALANINE RACEMASE, CATABOLIC-RELATED"/>
    <property type="match status" value="1"/>
</dbReference>
<evidence type="ECO:0000256" key="2">
    <source>
        <dbReference type="ARBA" id="ARBA00001933"/>
    </source>
</evidence>
<evidence type="ECO:0000256" key="5">
    <source>
        <dbReference type="ARBA" id="ARBA00023235"/>
    </source>
</evidence>
<reference evidence="10 11" key="1">
    <citation type="submission" date="2019-12" db="EMBL/GenBank/DDBJ databases">
        <title>Litoreibacter badius sp. nov., a novel bacteriochlorophyll a-containing bacterium in the genus Litoreibacter.</title>
        <authorList>
            <person name="Kanamuro M."/>
            <person name="Takabe Y."/>
            <person name="Mori K."/>
            <person name="Takaichi S."/>
            <person name="Hanada S."/>
        </authorList>
    </citation>
    <scope>NUCLEOTIDE SEQUENCE [LARGE SCALE GENOMIC DNA]</scope>
    <source>
        <strain evidence="10 11">K6</strain>
    </source>
</reference>
<evidence type="ECO:0000256" key="6">
    <source>
        <dbReference type="HAMAP-Rule" id="MF_01201"/>
    </source>
</evidence>
<organism evidence="10 11">
    <name type="scientific">Litoreibacter roseus</name>
    <dbReference type="NCBI Taxonomy" id="2601869"/>
    <lineage>
        <taxon>Bacteria</taxon>
        <taxon>Pseudomonadati</taxon>
        <taxon>Pseudomonadota</taxon>
        <taxon>Alphaproteobacteria</taxon>
        <taxon>Rhodobacterales</taxon>
        <taxon>Roseobacteraceae</taxon>
        <taxon>Litoreibacter</taxon>
    </lineage>
</organism>
<dbReference type="GO" id="GO:0005829">
    <property type="term" value="C:cytosol"/>
    <property type="evidence" value="ECO:0007669"/>
    <property type="project" value="TreeGrafter"/>
</dbReference>
<feature type="domain" description="Alanine racemase C-terminal" evidence="9">
    <location>
        <begin position="229"/>
        <end position="351"/>
    </location>
</feature>
<evidence type="ECO:0000256" key="4">
    <source>
        <dbReference type="ARBA" id="ARBA00022898"/>
    </source>
</evidence>
<evidence type="ECO:0000313" key="11">
    <source>
        <dbReference type="Proteomes" id="UP000436822"/>
    </source>
</evidence>
<dbReference type="PANTHER" id="PTHR30511">
    <property type="entry name" value="ALANINE RACEMASE"/>
    <property type="match status" value="1"/>
</dbReference>
<dbReference type="InterPro" id="IPR029066">
    <property type="entry name" value="PLP-binding_barrel"/>
</dbReference>
<feature type="binding site" evidence="6 8">
    <location>
        <position position="298"/>
    </location>
    <ligand>
        <name>substrate</name>
    </ligand>
</feature>
<dbReference type="InterPro" id="IPR009006">
    <property type="entry name" value="Ala_racemase/Decarboxylase_C"/>
</dbReference>
<dbReference type="Pfam" id="PF01168">
    <property type="entry name" value="Ala_racemase_N"/>
    <property type="match status" value="1"/>
</dbReference>
<dbReference type="InterPro" id="IPR011079">
    <property type="entry name" value="Ala_racemase_C"/>
</dbReference>
<proteinExistence type="inferred from homology"/>
<dbReference type="GO" id="GO:0030632">
    <property type="term" value="P:D-alanine biosynthetic process"/>
    <property type="evidence" value="ECO:0007669"/>
    <property type="project" value="UniProtKB-UniRule"/>
</dbReference>
<comment type="similarity">
    <text evidence="6">Belongs to the alanine racemase family.</text>
</comment>
<comment type="caution">
    <text evidence="10">The sequence shown here is derived from an EMBL/GenBank/DDBJ whole genome shotgun (WGS) entry which is preliminary data.</text>
</comment>
<comment type="catalytic activity">
    <reaction evidence="1 6">
        <text>L-alanine = D-alanine</text>
        <dbReference type="Rhea" id="RHEA:20249"/>
        <dbReference type="ChEBI" id="CHEBI:57416"/>
        <dbReference type="ChEBI" id="CHEBI:57972"/>
        <dbReference type="EC" id="5.1.1.1"/>
    </reaction>
</comment>
<dbReference type="InterPro" id="IPR000821">
    <property type="entry name" value="Ala_racemase"/>
</dbReference>
<dbReference type="Gene3D" id="3.20.20.10">
    <property type="entry name" value="Alanine racemase"/>
    <property type="match status" value="1"/>
</dbReference>
<feature type="active site" description="Proton acceptor; specific for D-alanine" evidence="6">
    <location>
        <position position="45"/>
    </location>
</feature>
<keyword evidence="4 6" id="KW-0663">Pyridoxal phosphate</keyword>
<feature type="modified residue" description="N6-(pyridoxal phosphate)lysine" evidence="6 7">
    <location>
        <position position="45"/>
    </location>
</feature>